<name>A0A9D9EQ18_9SPIR</name>
<dbReference type="PROSITE" id="PS51257">
    <property type="entry name" value="PROKAR_LIPOPROTEIN"/>
    <property type="match status" value="1"/>
</dbReference>
<feature type="signal peptide" evidence="1">
    <location>
        <begin position="1"/>
        <end position="27"/>
    </location>
</feature>
<protein>
    <recommendedName>
        <fullName evidence="4">Lipoprotein</fullName>
    </recommendedName>
</protein>
<reference evidence="2" key="2">
    <citation type="journal article" date="2021" name="PeerJ">
        <title>Extensive microbial diversity within the chicken gut microbiome revealed by metagenomics and culture.</title>
        <authorList>
            <person name="Gilroy R."/>
            <person name="Ravi A."/>
            <person name="Getino M."/>
            <person name="Pursley I."/>
            <person name="Horton D.L."/>
            <person name="Alikhan N.F."/>
            <person name="Baker D."/>
            <person name="Gharbi K."/>
            <person name="Hall N."/>
            <person name="Watson M."/>
            <person name="Adriaenssens E.M."/>
            <person name="Foster-Nyarko E."/>
            <person name="Jarju S."/>
            <person name="Secka A."/>
            <person name="Antonio M."/>
            <person name="Oren A."/>
            <person name="Chaudhuri R.R."/>
            <person name="La Ragione R."/>
            <person name="Hildebrand F."/>
            <person name="Pallen M.J."/>
        </authorList>
    </citation>
    <scope>NUCLEOTIDE SEQUENCE</scope>
    <source>
        <strain evidence="2">B3-4054</strain>
    </source>
</reference>
<keyword evidence="1" id="KW-0732">Signal</keyword>
<evidence type="ECO:0000313" key="2">
    <source>
        <dbReference type="EMBL" id="MBO8450641.1"/>
    </source>
</evidence>
<feature type="chain" id="PRO_5039505619" description="Lipoprotein" evidence="1">
    <location>
        <begin position="28"/>
        <end position="143"/>
    </location>
</feature>
<dbReference type="EMBL" id="JADIMS010000109">
    <property type="protein sequence ID" value="MBO8450641.1"/>
    <property type="molecule type" value="Genomic_DNA"/>
</dbReference>
<evidence type="ECO:0008006" key="4">
    <source>
        <dbReference type="Google" id="ProtNLM"/>
    </source>
</evidence>
<reference evidence="2" key="1">
    <citation type="submission" date="2020-10" db="EMBL/GenBank/DDBJ databases">
        <authorList>
            <person name="Gilroy R."/>
        </authorList>
    </citation>
    <scope>NUCLEOTIDE SEQUENCE</scope>
    <source>
        <strain evidence="2">B3-4054</strain>
    </source>
</reference>
<sequence>MELKRWKFPVFRAVLAAVFAVALTACSGSGDEEPELFCDVEAGVISKSDYEREIKWQLNSYADYAGILSVKYDLVNLSIDSYGVEREYRVPESEIRSVLNGRMTTGEIEMYIDSLKNGGNVILFAELTDGSGNIAWFYLAPSA</sequence>
<accession>A0A9D9EQ18</accession>
<dbReference type="Proteomes" id="UP000823616">
    <property type="component" value="Unassembled WGS sequence"/>
</dbReference>
<evidence type="ECO:0000256" key="1">
    <source>
        <dbReference type="SAM" id="SignalP"/>
    </source>
</evidence>
<organism evidence="2 3">
    <name type="scientific">Candidatus Avitreponema avistercoris</name>
    <dbReference type="NCBI Taxonomy" id="2840705"/>
    <lineage>
        <taxon>Bacteria</taxon>
        <taxon>Pseudomonadati</taxon>
        <taxon>Spirochaetota</taxon>
        <taxon>Spirochaetia</taxon>
        <taxon>Spirochaetales</taxon>
        <taxon>Candidatus Avitreponema</taxon>
    </lineage>
</organism>
<comment type="caution">
    <text evidence="2">The sequence shown here is derived from an EMBL/GenBank/DDBJ whole genome shotgun (WGS) entry which is preliminary data.</text>
</comment>
<dbReference type="AlphaFoldDB" id="A0A9D9EQ18"/>
<proteinExistence type="predicted"/>
<gene>
    <name evidence="2" type="ORF">IAA96_05995</name>
</gene>
<evidence type="ECO:0000313" key="3">
    <source>
        <dbReference type="Proteomes" id="UP000823616"/>
    </source>
</evidence>